<reference evidence="2" key="1">
    <citation type="submission" date="2020-12" db="EMBL/GenBank/DDBJ databases">
        <title>Metabolic potential, ecology and presence of endohyphal bacteria is reflected in genomic diversity of Mucoromycotina.</title>
        <authorList>
            <person name="Muszewska A."/>
            <person name="Okrasinska A."/>
            <person name="Steczkiewicz K."/>
            <person name="Drgas O."/>
            <person name="Orlowska M."/>
            <person name="Perlinska-Lenart U."/>
            <person name="Aleksandrzak-Piekarczyk T."/>
            <person name="Szatraj K."/>
            <person name="Zielenkiewicz U."/>
            <person name="Pilsyk S."/>
            <person name="Malc E."/>
            <person name="Mieczkowski P."/>
            <person name="Kruszewska J.S."/>
            <person name="Biernat P."/>
            <person name="Pawlowska J."/>
        </authorList>
    </citation>
    <scope>NUCLEOTIDE SEQUENCE</scope>
    <source>
        <strain evidence="2">CBS 226.32</strain>
    </source>
</reference>
<dbReference type="InterPro" id="IPR006671">
    <property type="entry name" value="Cyclin_N"/>
</dbReference>
<dbReference type="Pfam" id="PF00134">
    <property type="entry name" value="Cyclin_N"/>
    <property type="match status" value="1"/>
</dbReference>
<gene>
    <name evidence="2" type="ORF">INT46_010625</name>
</gene>
<dbReference type="InterPro" id="IPR013922">
    <property type="entry name" value="Cyclin_PHO80-like"/>
</dbReference>
<comment type="caution">
    <text evidence="2">The sequence shown here is derived from an EMBL/GenBank/DDBJ whole genome shotgun (WGS) entry which is preliminary data.</text>
</comment>
<dbReference type="PANTHER" id="PTHR15615">
    <property type="match status" value="1"/>
</dbReference>
<name>A0A8H7VDP3_9FUNG</name>
<evidence type="ECO:0000259" key="1">
    <source>
        <dbReference type="Pfam" id="PF00134"/>
    </source>
</evidence>
<dbReference type="GO" id="GO:0016538">
    <property type="term" value="F:cyclin-dependent protein serine/threonine kinase regulator activity"/>
    <property type="evidence" value="ECO:0007669"/>
    <property type="project" value="TreeGrafter"/>
</dbReference>
<dbReference type="GO" id="GO:0000307">
    <property type="term" value="C:cyclin-dependent protein kinase holoenzyme complex"/>
    <property type="evidence" value="ECO:0007669"/>
    <property type="project" value="TreeGrafter"/>
</dbReference>
<evidence type="ECO:0000313" key="2">
    <source>
        <dbReference type="EMBL" id="KAG2210699.1"/>
    </source>
</evidence>
<dbReference type="GO" id="GO:0019901">
    <property type="term" value="F:protein kinase binding"/>
    <property type="evidence" value="ECO:0007669"/>
    <property type="project" value="InterPro"/>
</dbReference>
<sequence>MMAIQPMDFIPYYDSAFSIKQTYLYDQQPQQQQQQQQWLEQLFIPQTTILPPTPLQQQRLLLSAPNDLSVMSQKVIRLLCCGNTIWDMDRITNFSNFCDRLMLQIDIPESVVYTSLKYIQRILANSVNEYNLIDLSDIAHEYSLFTVSLLLAYKFLEDNPPYMHQWSFVSMIPIEDLVRVESQILQKLDYSLDISIETFNQWTDQCNEIFHGGQDILKYDLHMTRPRLGYSILLPVLLDDFYFNQYQQQQQQHMMMMLMQPQQELYTVAVAAAAAAAATTTTTTTTTTLSSLSTSTSMSTVEQQYDDQYYYDLNNTMMTTNYYLQEQQVPVPMDPLWYLTHNIIF</sequence>
<dbReference type="SUPFAM" id="SSF47954">
    <property type="entry name" value="Cyclin-like"/>
    <property type="match status" value="1"/>
</dbReference>
<dbReference type="PANTHER" id="PTHR15615:SF27">
    <property type="entry name" value="PHO85 CYCLIN CLG1"/>
    <property type="match status" value="1"/>
</dbReference>
<keyword evidence="3" id="KW-1185">Reference proteome</keyword>
<accession>A0A8H7VDP3</accession>
<dbReference type="Gene3D" id="1.10.472.10">
    <property type="entry name" value="Cyclin-like"/>
    <property type="match status" value="1"/>
</dbReference>
<organism evidence="2 3">
    <name type="scientific">Mucor plumbeus</name>
    <dbReference type="NCBI Taxonomy" id="97098"/>
    <lineage>
        <taxon>Eukaryota</taxon>
        <taxon>Fungi</taxon>
        <taxon>Fungi incertae sedis</taxon>
        <taxon>Mucoromycota</taxon>
        <taxon>Mucoromycotina</taxon>
        <taxon>Mucoromycetes</taxon>
        <taxon>Mucorales</taxon>
        <taxon>Mucorineae</taxon>
        <taxon>Mucoraceae</taxon>
        <taxon>Mucor</taxon>
    </lineage>
</organism>
<dbReference type="CDD" id="cd20557">
    <property type="entry name" value="CYCLIN_ScPCL1-like"/>
    <property type="match status" value="1"/>
</dbReference>
<dbReference type="Proteomes" id="UP000650833">
    <property type="component" value="Unassembled WGS sequence"/>
</dbReference>
<dbReference type="AlphaFoldDB" id="A0A8H7VDP3"/>
<dbReference type="EMBL" id="JAEPRC010000077">
    <property type="protein sequence ID" value="KAG2210699.1"/>
    <property type="molecule type" value="Genomic_DNA"/>
</dbReference>
<dbReference type="InterPro" id="IPR036915">
    <property type="entry name" value="Cyclin-like_sf"/>
</dbReference>
<feature type="domain" description="Cyclin N-terminal" evidence="1">
    <location>
        <begin position="104"/>
        <end position="192"/>
    </location>
</feature>
<protein>
    <recommendedName>
        <fullName evidence="1">Cyclin N-terminal domain-containing protein</fullName>
    </recommendedName>
</protein>
<dbReference type="OrthoDB" id="244495at2759"/>
<proteinExistence type="predicted"/>
<dbReference type="GO" id="GO:0005634">
    <property type="term" value="C:nucleus"/>
    <property type="evidence" value="ECO:0007669"/>
    <property type="project" value="TreeGrafter"/>
</dbReference>
<evidence type="ECO:0000313" key="3">
    <source>
        <dbReference type="Proteomes" id="UP000650833"/>
    </source>
</evidence>